<evidence type="ECO:0000256" key="8">
    <source>
        <dbReference type="ARBA" id="ARBA00030180"/>
    </source>
</evidence>
<dbReference type="InterPro" id="IPR036859">
    <property type="entry name" value="CAP-Gly_dom_sf"/>
</dbReference>
<dbReference type="SMART" id="SM01052">
    <property type="entry name" value="CAP_GLY"/>
    <property type="match status" value="1"/>
</dbReference>
<dbReference type="CDD" id="cd17044">
    <property type="entry name" value="Ubl_TBCE"/>
    <property type="match status" value="1"/>
</dbReference>
<feature type="domain" description="CAP-Gly" evidence="9">
    <location>
        <begin position="304"/>
        <end position="348"/>
    </location>
</feature>
<evidence type="ECO:0000256" key="1">
    <source>
        <dbReference type="ARBA" id="ARBA00004496"/>
    </source>
</evidence>
<evidence type="ECO:0000256" key="5">
    <source>
        <dbReference type="ARBA" id="ARBA00022614"/>
    </source>
</evidence>
<evidence type="ECO:0000256" key="2">
    <source>
        <dbReference type="ARBA" id="ARBA00006286"/>
    </source>
</evidence>
<evidence type="ECO:0000256" key="4">
    <source>
        <dbReference type="ARBA" id="ARBA00022490"/>
    </source>
</evidence>
<evidence type="ECO:0000256" key="3">
    <source>
        <dbReference type="ARBA" id="ARBA00015004"/>
    </source>
</evidence>
<dbReference type="InterPro" id="IPR036388">
    <property type="entry name" value="WH-like_DNA-bd_sf"/>
</dbReference>
<keyword evidence="4" id="KW-0963">Cytoplasm</keyword>
<dbReference type="PANTHER" id="PTHR18849">
    <property type="entry name" value="LEUCINE RICH REPEAT PROTEIN"/>
    <property type="match status" value="1"/>
</dbReference>
<dbReference type="SUPFAM" id="SSF74924">
    <property type="entry name" value="Cap-Gly domain"/>
    <property type="match status" value="1"/>
</dbReference>
<dbReference type="SUPFAM" id="SSF54236">
    <property type="entry name" value="Ubiquitin-like"/>
    <property type="match status" value="1"/>
</dbReference>
<dbReference type="InterPro" id="IPR036390">
    <property type="entry name" value="WH_DNA-bd_sf"/>
</dbReference>
<comment type="similarity">
    <text evidence="2">Belongs to the TBCE family.</text>
</comment>
<dbReference type="InterPro" id="IPR032675">
    <property type="entry name" value="LRR_dom_sf"/>
</dbReference>
<dbReference type="Gene3D" id="3.80.10.10">
    <property type="entry name" value="Ribonuclease Inhibitor"/>
    <property type="match status" value="3"/>
</dbReference>
<dbReference type="AlphaFoldDB" id="A0A5B7CZW4"/>
<name>A0A5B7CZW4_PORTR</name>
<keyword evidence="7" id="KW-0143">Chaperone</keyword>
<proteinExistence type="inferred from homology"/>
<evidence type="ECO:0000313" key="11">
    <source>
        <dbReference type="Proteomes" id="UP000324222"/>
    </source>
</evidence>
<organism evidence="10 11">
    <name type="scientific">Portunus trituberculatus</name>
    <name type="common">Swimming crab</name>
    <name type="synonym">Neptunus trituberculatus</name>
    <dbReference type="NCBI Taxonomy" id="210409"/>
    <lineage>
        <taxon>Eukaryota</taxon>
        <taxon>Metazoa</taxon>
        <taxon>Ecdysozoa</taxon>
        <taxon>Arthropoda</taxon>
        <taxon>Crustacea</taxon>
        <taxon>Multicrustacea</taxon>
        <taxon>Malacostraca</taxon>
        <taxon>Eumalacostraca</taxon>
        <taxon>Eucarida</taxon>
        <taxon>Decapoda</taxon>
        <taxon>Pleocyemata</taxon>
        <taxon>Brachyura</taxon>
        <taxon>Eubrachyura</taxon>
        <taxon>Portunoidea</taxon>
        <taxon>Portunidae</taxon>
        <taxon>Portuninae</taxon>
        <taxon>Portunus</taxon>
    </lineage>
</organism>
<reference evidence="10 11" key="1">
    <citation type="submission" date="2019-05" db="EMBL/GenBank/DDBJ databases">
        <title>Another draft genome of Portunus trituberculatus and its Hox gene families provides insights of decapod evolution.</title>
        <authorList>
            <person name="Jeong J.-H."/>
            <person name="Song I."/>
            <person name="Kim S."/>
            <person name="Choi T."/>
            <person name="Kim D."/>
            <person name="Ryu S."/>
            <person name="Kim W."/>
        </authorList>
    </citation>
    <scope>NUCLEOTIDE SEQUENCE [LARGE SCALE GENOMIC DNA]</scope>
    <source>
        <tissue evidence="10">Muscle</tissue>
    </source>
</reference>
<comment type="caution">
    <text evidence="10">The sequence shown here is derived from an EMBL/GenBank/DDBJ whole genome shotgun (WGS) entry which is preliminary data.</text>
</comment>
<dbReference type="InterPro" id="IPR001611">
    <property type="entry name" value="Leu-rich_rpt"/>
</dbReference>
<keyword evidence="11" id="KW-1185">Reference proteome</keyword>
<evidence type="ECO:0000313" key="10">
    <source>
        <dbReference type="EMBL" id="MPC14575.1"/>
    </source>
</evidence>
<dbReference type="Proteomes" id="UP000324222">
    <property type="component" value="Unassembled WGS sequence"/>
</dbReference>
<accession>A0A5B7CZW4</accession>
<dbReference type="EMBL" id="VSRR010000362">
    <property type="protein sequence ID" value="MPC14575.1"/>
    <property type="molecule type" value="Genomic_DNA"/>
</dbReference>
<dbReference type="SUPFAM" id="SSF46785">
    <property type="entry name" value="Winged helix' DNA-binding domain"/>
    <property type="match status" value="1"/>
</dbReference>
<dbReference type="PROSITE" id="PS50245">
    <property type="entry name" value="CAP_GLY_2"/>
    <property type="match status" value="1"/>
</dbReference>
<comment type="subcellular location">
    <subcellularLocation>
        <location evidence="1">Cytoplasm</location>
    </subcellularLocation>
</comment>
<dbReference type="SUPFAM" id="SSF52058">
    <property type="entry name" value="L domain-like"/>
    <property type="match status" value="1"/>
</dbReference>
<dbReference type="InterPro" id="IPR021660">
    <property type="entry name" value="DUF3253"/>
</dbReference>
<dbReference type="PANTHER" id="PTHR18849:SF0">
    <property type="entry name" value="CILIA- AND FLAGELLA-ASSOCIATED PROTEIN 410-RELATED"/>
    <property type="match status" value="1"/>
</dbReference>
<dbReference type="InterPro" id="IPR000938">
    <property type="entry name" value="CAP-Gly_domain"/>
</dbReference>
<dbReference type="Pfam" id="PF11625">
    <property type="entry name" value="DUF3253"/>
    <property type="match status" value="1"/>
</dbReference>
<dbReference type="GO" id="GO:0005737">
    <property type="term" value="C:cytoplasm"/>
    <property type="evidence" value="ECO:0007669"/>
    <property type="project" value="UniProtKB-SubCell"/>
</dbReference>
<evidence type="ECO:0000256" key="6">
    <source>
        <dbReference type="ARBA" id="ARBA00022737"/>
    </source>
</evidence>
<dbReference type="GO" id="GO:0007010">
    <property type="term" value="P:cytoskeleton organization"/>
    <property type="evidence" value="ECO:0007669"/>
    <property type="project" value="TreeGrafter"/>
</dbReference>
<dbReference type="Gene3D" id="3.10.20.90">
    <property type="entry name" value="Phosphatidylinositol 3-kinase Catalytic Subunit, Chain A, domain 1"/>
    <property type="match status" value="1"/>
</dbReference>
<keyword evidence="6" id="KW-0677">Repeat</keyword>
<dbReference type="InterPro" id="IPR029071">
    <property type="entry name" value="Ubiquitin-like_domsf"/>
</dbReference>
<protein>
    <recommendedName>
        <fullName evidence="3">Tubulin-specific chaperone E</fullName>
    </recommendedName>
    <alternativeName>
        <fullName evidence="8">Tubulin-folding cofactor E</fullName>
    </alternativeName>
</protein>
<dbReference type="OrthoDB" id="5273213at2759"/>
<keyword evidence="5" id="KW-0433">Leucine-rich repeat</keyword>
<dbReference type="Gene3D" id="1.10.10.10">
    <property type="entry name" value="Winged helix-like DNA-binding domain superfamily/Winged helix DNA-binding domain"/>
    <property type="match status" value="1"/>
</dbReference>
<evidence type="ECO:0000259" key="9">
    <source>
        <dbReference type="PROSITE" id="PS50245"/>
    </source>
</evidence>
<evidence type="ECO:0000256" key="7">
    <source>
        <dbReference type="ARBA" id="ARBA00023186"/>
    </source>
</evidence>
<gene>
    <name evidence="10" type="primary">TBCE</name>
    <name evidence="10" type="ORF">E2C01_007343</name>
</gene>
<dbReference type="InterPro" id="IPR044079">
    <property type="entry name" value="Ubl_TBCE"/>
</dbReference>
<dbReference type="PROSITE" id="PS51450">
    <property type="entry name" value="LRR"/>
    <property type="match status" value="1"/>
</dbReference>
<sequence length="804" mass="89800">MKRKEGDCNCEENVKRLTSSGTLLPDKHLCQPQQVRAVEFQTTGETSALLEVSPGVSTVENVTVSTSVPVTGAGDSCILERTLPYTLPGSHTSACNIIIASQAFVRPTSTCISTPSTLSSASPVPTEAILSLEDSTISPFTGNEVNNSALPSYSNSIIDSISGTVYSSSTTTNTDASYSTSFNSSSPFSVPSVSAPKSSGIKTDTHETIQESLTERQQRLSKRFDALIRAKIIELVTVRGLKKTICPSEVARALSPKAWRDLMPSVRKIGAQLVKEGIILVTKRGTIVDLPTARGPVRFGLAKGELPSTQGTWYGIDWDDASRGRHDGSHNNIKYFQTRYSTSGSFVRPAKVNTGISFEKAIRGRYQNDATVESEVMEQLQREINARFVEVVGMDKIGRKQSILEELKTAVLTGWMIWGTDETDLATLLPKLHSVDVSLSLLSSWIAVADIARQLPRLRFLNVSGNMLCIPDNPEELRKNLNYVVHLVLNNMLVYSWMDLLTCCTMFPELRNLQMAFNKLDVLGPIPCGLFDSLEELDIGQNPISSWEEICHLGSLPRLESLNANNCCLKRIMFPSTSATDKTPLFPHLKRLMLANNPLDTWECTGELNKLAKMEYLVISYDVKTSRYFQEFTFARISNLKVLNRTELSPKEKRDCELFYLKTFSSEYYKNGGKEDQNLSSLSHEFMERHPTYLRLVKAHGAPLDDSDFKTQKSQKLKDLKAELKIIVLSEPQREETVKYFLLTTKVAKVKMMLKRYLKINPSLNLQLSYRSTKDRGFEVPMDNDQQDLAFYSIESGDALLISW</sequence>